<dbReference type="RefSeq" id="WP_181051518.1">
    <property type="nucleotide sequence ID" value="NZ_JACDXJ010000001.1"/>
</dbReference>
<name>A0A838BJY4_9HYPH</name>
<organism evidence="3 4">
    <name type="scientific">Microvirga mediterraneensis</name>
    <dbReference type="NCBI Taxonomy" id="2754695"/>
    <lineage>
        <taxon>Bacteria</taxon>
        <taxon>Pseudomonadati</taxon>
        <taxon>Pseudomonadota</taxon>
        <taxon>Alphaproteobacteria</taxon>
        <taxon>Hyphomicrobiales</taxon>
        <taxon>Methylobacteriaceae</taxon>
        <taxon>Microvirga</taxon>
    </lineage>
</organism>
<feature type="region of interest" description="Disordered" evidence="1">
    <location>
        <begin position="106"/>
        <end position="127"/>
    </location>
</feature>
<keyword evidence="2" id="KW-0732">Signal</keyword>
<keyword evidence="4" id="KW-1185">Reference proteome</keyword>
<feature type="chain" id="PRO_5032541388" evidence="2">
    <location>
        <begin position="21"/>
        <end position="127"/>
    </location>
</feature>
<reference evidence="3 4" key="1">
    <citation type="submission" date="2020-07" db="EMBL/GenBank/DDBJ databases">
        <title>Draft genome and description of Microvirga mediterraneensis Marseille-Q2068 sp. nov.</title>
        <authorList>
            <person name="Boxberger M."/>
        </authorList>
    </citation>
    <scope>NUCLEOTIDE SEQUENCE [LARGE SCALE GENOMIC DNA]</scope>
    <source>
        <strain evidence="3 4">Marseille-Q2068</strain>
    </source>
</reference>
<dbReference type="EMBL" id="JACDXJ010000001">
    <property type="protein sequence ID" value="MBA1155924.1"/>
    <property type="molecule type" value="Genomic_DNA"/>
</dbReference>
<evidence type="ECO:0000313" key="3">
    <source>
        <dbReference type="EMBL" id="MBA1155924.1"/>
    </source>
</evidence>
<evidence type="ECO:0000313" key="4">
    <source>
        <dbReference type="Proteomes" id="UP000572984"/>
    </source>
</evidence>
<feature type="compositionally biased region" description="Basic and acidic residues" evidence="1">
    <location>
        <begin position="23"/>
        <end position="55"/>
    </location>
</feature>
<proteinExistence type="predicted"/>
<feature type="compositionally biased region" description="Polar residues" evidence="1">
    <location>
        <begin position="106"/>
        <end position="117"/>
    </location>
</feature>
<evidence type="ECO:0000256" key="2">
    <source>
        <dbReference type="SAM" id="SignalP"/>
    </source>
</evidence>
<protein>
    <submittedName>
        <fullName evidence="3">Uncharacterized protein</fullName>
    </submittedName>
</protein>
<gene>
    <name evidence="3" type="ORF">H0S73_07250</name>
</gene>
<accession>A0A838BJY4</accession>
<dbReference type="AlphaFoldDB" id="A0A838BJY4"/>
<dbReference type="Proteomes" id="UP000572984">
    <property type="component" value="Unassembled WGS sequence"/>
</dbReference>
<evidence type="ECO:0000256" key="1">
    <source>
        <dbReference type="SAM" id="MobiDB-lite"/>
    </source>
</evidence>
<comment type="caution">
    <text evidence="3">The sequence shown here is derived from an EMBL/GenBank/DDBJ whole genome shotgun (WGS) entry which is preliminary data.</text>
</comment>
<sequence>MKSAFLLAVGLSLLSTGAMSQESSRDRDDAGRSGWRDRHDGWDRDGDRRRGSIMRDDDEEEDRGSRDGRGARFFLRSGDTQLRVVCGNRESTQACVDAALRMFDRVQSQPGTATRSTPAPAPAQPPQ</sequence>
<feature type="region of interest" description="Disordered" evidence="1">
    <location>
        <begin position="17"/>
        <end position="72"/>
    </location>
</feature>
<feature type="signal peptide" evidence="2">
    <location>
        <begin position="1"/>
        <end position="20"/>
    </location>
</feature>